<dbReference type="eggNOG" id="ENOG502QU5W">
    <property type="taxonomic scope" value="Eukaryota"/>
</dbReference>
<evidence type="ECO:0000313" key="4">
    <source>
        <dbReference type="Proteomes" id="UP000013827"/>
    </source>
</evidence>
<dbReference type="GeneID" id="17264884"/>
<evidence type="ECO:0000313" key="3">
    <source>
        <dbReference type="EnsemblProtists" id="EOD19338"/>
    </source>
</evidence>
<dbReference type="AlphaFoldDB" id="A0A0D3J753"/>
<dbReference type="Pfam" id="PF16655">
    <property type="entry name" value="PhoD_N"/>
    <property type="match status" value="1"/>
</dbReference>
<dbReference type="SUPFAM" id="SSF56300">
    <property type="entry name" value="Metallo-dependent phosphatases"/>
    <property type="match status" value="1"/>
</dbReference>
<proteinExistence type="predicted"/>
<dbReference type="InterPro" id="IPR052900">
    <property type="entry name" value="Phospholipid_Metab_Enz"/>
</dbReference>
<feature type="domain" description="PhoD-like phosphatase metallophosphatase" evidence="1">
    <location>
        <begin position="198"/>
        <end position="392"/>
    </location>
</feature>
<dbReference type="RefSeq" id="XP_005771767.1">
    <property type="nucleotide sequence ID" value="XM_005771710.1"/>
</dbReference>
<keyword evidence="4" id="KW-1185">Reference proteome</keyword>
<dbReference type="Gene3D" id="2.60.40.380">
    <property type="entry name" value="Purple acid phosphatase-like, N-terminal"/>
    <property type="match status" value="1"/>
</dbReference>
<dbReference type="CDD" id="cd07389">
    <property type="entry name" value="MPP_PhoD"/>
    <property type="match status" value="1"/>
</dbReference>
<sequence>MMVPPPPPPKITDFSQVKFIDELARPDHVKPHFLGVDPLAGEPRLSCRGIEGKNCTKDGDFRSTLGPKLAAEYTEYTHLTVPTGTVHGQPGFYHGVASGSPTTSAVVVWTRYTPASPTDVVPVTLVMDKAGASALSAASPIKMTVMAEAKNDWVIKIDVTHLPAGTDFVYAFIADGKQSMVGMTKTAPDGPTAEMHYALFSCSHWAQGYFHPYDHGSILEKLDWWVHVGDYIYEYGVSTADDFSDRMWGYSAHRWPTKERMDPPWEIVELNDYRRRYAVYHTDHGLQQLRARAPMIATWDDHEITNNWFFQGAQNHQSTCPADATACDEHEGSWVERVNAGAIAYLEWLPIRRGPDDQSGLMNTDIKQVIEWGDLATIVSVDTRGYARSADYVGGWQKPSACAVRLYL</sequence>
<evidence type="ECO:0008006" key="5">
    <source>
        <dbReference type="Google" id="ProtNLM"/>
    </source>
</evidence>
<dbReference type="HOGENOM" id="CLU_675160_0_0_1"/>
<protein>
    <recommendedName>
        <fullName evidence="5">PhoD-like phosphatase metallophosphatase domain-containing protein</fullName>
    </recommendedName>
</protein>
<dbReference type="KEGG" id="ehx:EMIHUDRAFT_369509"/>
<dbReference type="EnsemblProtists" id="EOD19338">
    <property type="protein sequence ID" value="EOD19338"/>
    <property type="gene ID" value="EMIHUDRAFT_369509"/>
</dbReference>
<organism evidence="3 4">
    <name type="scientific">Emiliania huxleyi (strain CCMP1516)</name>
    <dbReference type="NCBI Taxonomy" id="280463"/>
    <lineage>
        <taxon>Eukaryota</taxon>
        <taxon>Haptista</taxon>
        <taxon>Haptophyta</taxon>
        <taxon>Prymnesiophyceae</taxon>
        <taxon>Isochrysidales</taxon>
        <taxon>Noelaerhabdaceae</taxon>
        <taxon>Emiliania</taxon>
    </lineage>
</organism>
<dbReference type="Proteomes" id="UP000013827">
    <property type="component" value="Unassembled WGS sequence"/>
</dbReference>
<accession>A0A0D3J753</accession>
<evidence type="ECO:0000259" key="1">
    <source>
        <dbReference type="Pfam" id="PF09423"/>
    </source>
</evidence>
<dbReference type="PANTHER" id="PTHR43606">
    <property type="entry name" value="PHOSPHATASE, PUTATIVE (AFU_ORTHOLOGUE AFUA_6G08710)-RELATED"/>
    <property type="match status" value="1"/>
</dbReference>
<dbReference type="PANTHER" id="PTHR43606:SF2">
    <property type="entry name" value="ALKALINE PHOSPHATASE FAMILY PROTEIN (AFU_ORTHOLOGUE AFUA_5G03860)"/>
    <property type="match status" value="1"/>
</dbReference>
<dbReference type="PaxDb" id="2903-EOD19338"/>
<dbReference type="STRING" id="2903.R1C9I0"/>
<feature type="domain" description="Phospholipase D N-terminal" evidence="2">
    <location>
        <begin position="94"/>
        <end position="186"/>
    </location>
</feature>
<dbReference type="InterPro" id="IPR032093">
    <property type="entry name" value="PhoD_N"/>
</dbReference>
<name>A0A0D3J753_EMIH1</name>
<dbReference type="OMA" id="WEIVELN"/>
<dbReference type="InterPro" id="IPR029052">
    <property type="entry name" value="Metallo-depent_PP-like"/>
</dbReference>
<reference evidence="3" key="2">
    <citation type="submission" date="2024-10" db="UniProtKB">
        <authorList>
            <consortium name="EnsemblProtists"/>
        </authorList>
    </citation>
    <scope>IDENTIFICATION</scope>
</reference>
<evidence type="ECO:0000259" key="2">
    <source>
        <dbReference type="Pfam" id="PF16655"/>
    </source>
</evidence>
<dbReference type="Pfam" id="PF09423">
    <property type="entry name" value="PhoD"/>
    <property type="match status" value="1"/>
</dbReference>
<reference evidence="4" key="1">
    <citation type="journal article" date="2013" name="Nature">
        <title>Pan genome of the phytoplankton Emiliania underpins its global distribution.</title>
        <authorList>
            <person name="Read B.A."/>
            <person name="Kegel J."/>
            <person name="Klute M.J."/>
            <person name="Kuo A."/>
            <person name="Lefebvre S.C."/>
            <person name="Maumus F."/>
            <person name="Mayer C."/>
            <person name="Miller J."/>
            <person name="Monier A."/>
            <person name="Salamov A."/>
            <person name="Young J."/>
            <person name="Aguilar M."/>
            <person name="Claverie J.M."/>
            <person name="Frickenhaus S."/>
            <person name="Gonzalez K."/>
            <person name="Herman E.K."/>
            <person name="Lin Y.C."/>
            <person name="Napier J."/>
            <person name="Ogata H."/>
            <person name="Sarno A.F."/>
            <person name="Shmutz J."/>
            <person name="Schroeder D."/>
            <person name="de Vargas C."/>
            <person name="Verret F."/>
            <person name="von Dassow P."/>
            <person name="Valentin K."/>
            <person name="Van de Peer Y."/>
            <person name="Wheeler G."/>
            <person name="Dacks J.B."/>
            <person name="Delwiche C.F."/>
            <person name="Dyhrman S.T."/>
            <person name="Glockner G."/>
            <person name="John U."/>
            <person name="Richards T."/>
            <person name="Worden A.Z."/>
            <person name="Zhang X."/>
            <person name="Grigoriev I.V."/>
            <person name="Allen A.E."/>
            <person name="Bidle K."/>
            <person name="Borodovsky M."/>
            <person name="Bowler C."/>
            <person name="Brownlee C."/>
            <person name="Cock J.M."/>
            <person name="Elias M."/>
            <person name="Gladyshev V.N."/>
            <person name="Groth M."/>
            <person name="Guda C."/>
            <person name="Hadaegh A."/>
            <person name="Iglesias-Rodriguez M.D."/>
            <person name="Jenkins J."/>
            <person name="Jones B.M."/>
            <person name="Lawson T."/>
            <person name="Leese F."/>
            <person name="Lindquist E."/>
            <person name="Lobanov A."/>
            <person name="Lomsadze A."/>
            <person name="Malik S.B."/>
            <person name="Marsh M.E."/>
            <person name="Mackinder L."/>
            <person name="Mock T."/>
            <person name="Mueller-Roeber B."/>
            <person name="Pagarete A."/>
            <person name="Parker M."/>
            <person name="Probert I."/>
            <person name="Quesneville H."/>
            <person name="Raines C."/>
            <person name="Rensing S.A."/>
            <person name="Riano-Pachon D.M."/>
            <person name="Richier S."/>
            <person name="Rokitta S."/>
            <person name="Shiraiwa Y."/>
            <person name="Soanes D.M."/>
            <person name="van der Giezen M."/>
            <person name="Wahlund T.M."/>
            <person name="Williams B."/>
            <person name="Wilson W."/>
            <person name="Wolfe G."/>
            <person name="Wurch L.L."/>
        </authorList>
    </citation>
    <scope>NUCLEOTIDE SEQUENCE</scope>
</reference>
<dbReference type="Gene3D" id="3.60.21.70">
    <property type="entry name" value="PhoD-like phosphatase"/>
    <property type="match status" value="1"/>
</dbReference>
<dbReference type="InterPro" id="IPR038607">
    <property type="entry name" value="PhoD-like_sf"/>
</dbReference>
<dbReference type="InterPro" id="IPR018946">
    <property type="entry name" value="PhoD-like_MPP"/>
</dbReference>